<feature type="domain" description="Hexokinase N-terminal" evidence="10">
    <location>
        <begin position="19"/>
        <end position="222"/>
    </location>
</feature>
<accession>A0AAD6TLX8</accession>
<evidence type="ECO:0000259" key="11">
    <source>
        <dbReference type="Pfam" id="PF03727"/>
    </source>
</evidence>
<dbReference type="PANTHER" id="PTHR19443:SF30">
    <property type="entry name" value="GLUCOKINASE-1-RELATED"/>
    <property type="match status" value="1"/>
</dbReference>
<dbReference type="GO" id="GO:0005536">
    <property type="term" value="F:D-glucose binding"/>
    <property type="evidence" value="ECO:0007669"/>
    <property type="project" value="InterPro"/>
</dbReference>
<reference evidence="12" key="1">
    <citation type="submission" date="2023-03" db="EMBL/GenBank/DDBJ databases">
        <title>Massive genome expansion in bonnet fungi (Mycena s.s.) driven by repeated elements and novel gene families across ecological guilds.</title>
        <authorList>
            <consortium name="Lawrence Berkeley National Laboratory"/>
            <person name="Harder C.B."/>
            <person name="Miyauchi S."/>
            <person name="Viragh M."/>
            <person name="Kuo A."/>
            <person name="Thoen E."/>
            <person name="Andreopoulos B."/>
            <person name="Lu D."/>
            <person name="Skrede I."/>
            <person name="Drula E."/>
            <person name="Henrissat B."/>
            <person name="Morin E."/>
            <person name="Kohler A."/>
            <person name="Barry K."/>
            <person name="LaButti K."/>
            <person name="Morin E."/>
            <person name="Salamov A."/>
            <person name="Lipzen A."/>
            <person name="Mereny Z."/>
            <person name="Hegedus B."/>
            <person name="Baldrian P."/>
            <person name="Stursova M."/>
            <person name="Weitz H."/>
            <person name="Taylor A."/>
            <person name="Grigoriev I.V."/>
            <person name="Nagy L.G."/>
            <person name="Martin F."/>
            <person name="Kauserud H."/>
        </authorList>
    </citation>
    <scope>NUCLEOTIDE SEQUENCE</scope>
    <source>
        <strain evidence="12">CBHHK200</strain>
    </source>
</reference>
<dbReference type="AlphaFoldDB" id="A0AAD6TLX8"/>
<dbReference type="GO" id="GO:0004340">
    <property type="term" value="F:glucokinase activity"/>
    <property type="evidence" value="ECO:0007669"/>
    <property type="project" value="TreeGrafter"/>
</dbReference>
<dbReference type="GO" id="GO:0001678">
    <property type="term" value="P:intracellular glucose homeostasis"/>
    <property type="evidence" value="ECO:0007669"/>
    <property type="project" value="InterPro"/>
</dbReference>
<dbReference type="Pfam" id="PF03727">
    <property type="entry name" value="Hexokinase_2"/>
    <property type="match status" value="2"/>
</dbReference>
<dbReference type="PANTHER" id="PTHR19443">
    <property type="entry name" value="HEXOKINASE"/>
    <property type="match status" value="1"/>
</dbReference>
<evidence type="ECO:0000256" key="3">
    <source>
        <dbReference type="ARBA" id="ARBA00022679"/>
    </source>
</evidence>
<keyword evidence="6 8" id="KW-0067">ATP-binding</keyword>
<evidence type="ECO:0000256" key="1">
    <source>
        <dbReference type="ARBA" id="ARBA00004888"/>
    </source>
</evidence>
<proteinExistence type="inferred from homology"/>
<dbReference type="EC" id="2.7.1.-" evidence="8"/>
<dbReference type="Gene3D" id="1.10.287.1250">
    <property type="match status" value="1"/>
</dbReference>
<evidence type="ECO:0000256" key="2">
    <source>
        <dbReference type="ARBA" id="ARBA00009225"/>
    </source>
</evidence>
<gene>
    <name evidence="12" type="ORF">C8F04DRAFT_1059904</name>
</gene>
<keyword evidence="5 8" id="KW-0418">Kinase</keyword>
<keyword evidence="3 8" id="KW-0808">Transferase</keyword>
<evidence type="ECO:0000256" key="4">
    <source>
        <dbReference type="ARBA" id="ARBA00022741"/>
    </source>
</evidence>
<dbReference type="GO" id="GO:0005739">
    <property type="term" value="C:mitochondrion"/>
    <property type="evidence" value="ECO:0007669"/>
    <property type="project" value="TreeGrafter"/>
</dbReference>
<feature type="domain" description="Hexokinase C-terminal" evidence="11">
    <location>
        <begin position="229"/>
        <end position="355"/>
    </location>
</feature>
<dbReference type="InterPro" id="IPR022673">
    <property type="entry name" value="Hexokinase_C"/>
</dbReference>
<evidence type="ECO:0000313" key="13">
    <source>
        <dbReference type="Proteomes" id="UP001218188"/>
    </source>
</evidence>
<dbReference type="Proteomes" id="UP001218188">
    <property type="component" value="Unassembled WGS sequence"/>
</dbReference>
<sequence length="520" mass="55412">MPAISAHFAKGPEAQAVLDGIHSQFQLPTETLSELTGQFLEEFKVGLGNYNHPMAMIPTFVTGVPDGTETGTFLALDLGGTNMRVCEVVLHGDKTFTLRQQKYKVSTALKTGEATALFDYLADSVDAFLTSHPPTDPPVGRGNPLEPTPDVVHLGLTFSFPVEQTALDSGKILTWTKGFSAKHAIGNDVVKLLQDAFDRKHMHVKCVALVNDTVGALLSRSYTAGGCVLGAIFGTGTNGAYVEDLSNIRKLANDPAASRGGLMVVNTEWGAFNNSRSHLPSTPFDNGLDRLSINPSFQAFEKMISGMYLGEITRNILLSLVDAAPKSLLFGGKTTPALNAQWGFDTSVMSGVEEAWEGKDSKNDNGGNPVPQLSDFGSPEKLDPTVKAKLERIRAVLVKELAFAEADVSLRDAAIVKWASSLVARRAALLSGVAVATVLIQTGRAVLSGQEGKPTKNEPKIGVGVDGSLIEFYPHFEATLRESLRTLVGEEVEKRVDIGMAKDGSGVGAALCALQAIKSM</sequence>
<dbReference type="GO" id="GO:0005829">
    <property type="term" value="C:cytosol"/>
    <property type="evidence" value="ECO:0007669"/>
    <property type="project" value="TreeGrafter"/>
</dbReference>
<evidence type="ECO:0000259" key="10">
    <source>
        <dbReference type="Pfam" id="PF00349"/>
    </source>
</evidence>
<keyword evidence="13" id="KW-1185">Reference proteome</keyword>
<dbReference type="InterPro" id="IPR043129">
    <property type="entry name" value="ATPase_NBD"/>
</dbReference>
<dbReference type="GO" id="GO:0008865">
    <property type="term" value="F:fructokinase activity"/>
    <property type="evidence" value="ECO:0007669"/>
    <property type="project" value="TreeGrafter"/>
</dbReference>
<dbReference type="Gene3D" id="3.30.420.40">
    <property type="match status" value="1"/>
</dbReference>
<evidence type="ECO:0000256" key="6">
    <source>
        <dbReference type="ARBA" id="ARBA00022840"/>
    </source>
</evidence>
<organism evidence="12 13">
    <name type="scientific">Mycena alexandri</name>
    <dbReference type="NCBI Taxonomy" id="1745969"/>
    <lineage>
        <taxon>Eukaryota</taxon>
        <taxon>Fungi</taxon>
        <taxon>Dikarya</taxon>
        <taxon>Basidiomycota</taxon>
        <taxon>Agaricomycotina</taxon>
        <taxon>Agaricomycetes</taxon>
        <taxon>Agaricomycetidae</taxon>
        <taxon>Agaricales</taxon>
        <taxon>Marasmiineae</taxon>
        <taxon>Mycenaceae</taxon>
        <taxon>Mycena</taxon>
    </lineage>
</organism>
<comment type="caution">
    <text evidence="12">The sequence shown here is derived from an EMBL/GenBank/DDBJ whole genome shotgun (WGS) entry which is preliminary data.</text>
</comment>
<feature type="domain" description="Hexokinase C-terminal" evidence="11">
    <location>
        <begin position="387"/>
        <end position="514"/>
    </location>
</feature>
<evidence type="ECO:0000256" key="9">
    <source>
        <dbReference type="SAM" id="MobiDB-lite"/>
    </source>
</evidence>
<dbReference type="SUPFAM" id="SSF53067">
    <property type="entry name" value="Actin-like ATPase domain"/>
    <property type="match status" value="2"/>
</dbReference>
<dbReference type="GO" id="GO:0005524">
    <property type="term" value="F:ATP binding"/>
    <property type="evidence" value="ECO:0007669"/>
    <property type="project" value="UniProtKB-UniRule"/>
</dbReference>
<keyword evidence="4 8" id="KW-0547">Nucleotide-binding</keyword>
<dbReference type="PRINTS" id="PR00475">
    <property type="entry name" value="HEXOKINASE"/>
</dbReference>
<dbReference type="FunFam" id="3.30.420.40:FF:000034">
    <property type="entry name" value="Phosphotransferase"/>
    <property type="match status" value="1"/>
</dbReference>
<dbReference type="GO" id="GO:0006096">
    <property type="term" value="P:glycolytic process"/>
    <property type="evidence" value="ECO:0007669"/>
    <property type="project" value="UniProtKB-KW"/>
</dbReference>
<name>A0AAD6TLX8_9AGAR</name>
<dbReference type="GO" id="GO:0006006">
    <property type="term" value="P:glucose metabolic process"/>
    <property type="evidence" value="ECO:0007669"/>
    <property type="project" value="TreeGrafter"/>
</dbReference>
<dbReference type="EMBL" id="JARJCM010000001">
    <property type="protein sequence ID" value="KAJ7047730.1"/>
    <property type="molecule type" value="Genomic_DNA"/>
</dbReference>
<feature type="region of interest" description="Disordered" evidence="9">
    <location>
        <begin position="357"/>
        <end position="379"/>
    </location>
</feature>
<comment type="pathway">
    <text evidence="1">Carbohydrate degradation; glycolysis; D-glyceraldehyde 3-phosphate and glycerone phosphate from D-glucose: step 1/4.</text>
</comment>
<keyword evidence="7 8" id="KW-0324">Glycolysis</keyword>
<evidence type="ECO:0000256" key="5">
    <source>
        <dbReference type="ARBA" id="ARBA00022777"/>
    </source>
</evidence>
<protein>
    <recommendedName>
        <fullName evidence="8">Phosphotransferase</fullName>
        <ecNumber evidence="8">2.7.1.-</ecNumber>
    </recommendedName>
</protein>
<dbReference type="InterPro" id="IPR001312">
    <property type="entry name" value="Hexokinase"/>
</dbReference>
<evidence type="ECO:0000313" key="12">
    <source>
        <dbReference type="EMBL" id="KAJ7047730.1"/>
    </source>
</evidence>
<evidence type="ECO:0000256" key="8">
    <source>
        <dbReference type="RuleBase" id="RU362007"/>
    </source>
</evidence>
<dbReference type="Pfam" id="PF00349">
    <property type="entry name" value="Hexokinase_1"/>
    <property type="match status" value="1"/>
</dbReference>
<dbReference type="InterPro" id="IPR022672">
    <property type="entry name" value="Hexokinase_N"/>
</dbReference>
<comment type="similarity">
    <text evidence="2 8">Belongs to the hexokinase family.</text>
</comment>
<evidence type="ECO:0000256" key="7">
    <source>
        <dbReference type="ARBA" id="ARBA00023152"/>
    </source>
</evidence>
<dbReference type="PROSITE" id="PS51748">
    <property type="entry name" value="HEXOKINASE_2"/>
    <property type="match status" value="1"/>
</dbReference>
<dbReference type="Gene3D" id="3.40.367.20">
    <property type="match status" value="1"/>
</dbReference>